<feature type="compositionally biased region" description="Basic and acidic residues" evidence="7">
    <location>
        <begin position="14"/>
        <end position="24"/>
    </location>
</feature>
<feature type="compositionally biased region" description="Basic and acidic residues" evidence="7">
    <location>
        <begin position="1572"/>
        <end position="1582"/>
    </location>
</feature>
<feature type="region of interest" description="Disordered" evidence="7">
    <location>
        <begin position="1710"/>
        <end position="1746"/>
    </location>
</feature>
<evidence type="ECO:0000256" key="3">
    <source>
        <dbReference type="ARBA" id="ARBA00023123"/>
    </source>
</evidence>
<evidence type="ECO:0000313" key="9">
    <source>
        <dbReference type="EMBL" id="CEL67334.1"/>
    </source>
</evidence>
<dbReference type="Gene3D" id="1.20.120.720">
    <property type="entry name" value="Myosin VI head, motor domain, U50 subdomain"/>
    <property type="match status" value="2"/>
</dbReference>
<dbReference type="GO" id="GO:0005737">
    <property type="term" value="C:cytoplasm"/>
    <property type="evidence" value="ECO:0007669"/>
    <property type="project" value="TreeGrafter"/>
</dbReference>
<evidence type="ECO:0000256" key="1">
    <source>
        <dbReference type="ARBA" id="ARBA00022741"/>
    </source>
</evidence>
<dbReference type="PRINTS" id="PR00193">
    <property type="entry name" value="MYOSINHEAVY"/>
</dbReference>
<dbReference type="GO" id="GO:0016459">
    <property type="term" value="C:myosin complex"/>
    <property type="evidence" value="ECO:0007669"/>
    <property type="project" value="UniProtKB-KW"/>
</dbReference>
<protein>
    <submittedName>
        <fullName evidence="9">Myosin head motor domain-containing protein TgMyo I, putative</fullName>
    </submittedName>
</protein>
<sequence length="1844" mass="202847">MSPPRSETPYPVRGEAKSRGDGRPRSMSVYDDAATDRGELLGSWFWVEHPTKLWTVARLAEIHAKEENGENALQGNSDATCVVEFQEGGFVEMRLSDLRGSVDSPSLLKGVDDLLSLGELTEASLLHSLRTRFSRFDIYTAIGPHILLSINPCEPLPALFDEAAMDACHKAVCLEALHEGDNWGSSGAPALTGAVAASPAREPAGATETAKPHIFITAQHAHSRLFREGKCQSIIISGESGSGKTEGTKLILQYLAHLKPLDKSAGTGQKQRISLEDRVLRTNPVLEAFGNAKTCRNDNSSRFGKFTLIYFEPRTRRISAAGLSTYLLETCRLVGHSREERNFHVFYQLVDGAKQFLSPEFRAELRLSSSCASFSYLTPQGPPRKETGVSAWTRRGRDDLAGLPWTVDEFRGDRLLDPAAQEANAASFRELLSCFRHLGFSKEERENVLRVLAAILHLGNVRFEDRPGGIGPRVLEGEPKLEDGPQDEQADEQAGEAEGKEESQVETIARLLCIDAGNLYELFRVQKFIDPVTKQDLQLPRTADRAAEIRDTLAKYVYNHLFSWLVCRLNQAVDHPIEEHPAPDENAPFLLLSSSSQEFSRKGDGPATTREKKRLAPMTPTSLLHGQERLFVGLLDIYGFEVFEANSFEQLCINYANEKLQQHFNHHIFSLEQAAYAAEGIAWEEIQFTDNQGVIDALERKVTGLFAVLDSENIMPRATDRSFLRKILASKSNEQPTIRPAENKLNAATHFSIVHYAGPVEYSVEGFLEKNRSSFSREIADLVSTSTSACLQDLTAFLQPREEDDQRLFSSVSTLSSRSLSRCLSSAYEATACTNRRVTKSVSAVFKDQVRGLLETIEETDPFYVRCIKPSAEKGRGLFDSADVLRQLRCAGVLETVRIRRDGYPVRLPFSGFLGQFSCLASEALVPGFASPSGSASLEREARHAHRDATADVKKIVQTQHDRELCQKLLEALTTTLAQDGVFDQSFAWQVGKTKVFLKKPLVNALDRAAAKFRFRAATCISKHFRGFVERRRYRQARAAIIRLQARFRGVLRFRRVVQEFRERRDRRNQDTSATDAEAASFGEEEPLCTSEAETGTPSLEAAAAQRLEDSVEEQPRSRGLLPSALPSERDNEFPALLTGSPHRDAEEPPAEAKHRPRGSRELARELSASSRTEARAAGAATDTLDLRRSGASSLGEARGTRQDGDSGAGSDAGCDDPPEARNARQPSGRSRSHRETRDDSSVSGWSVDPRRLRSRSARRDRDANRLWRSLAKTLLANEQLGSDDSSSTRARSAHEKSVYVASESESQSPLRRRPEGLGELFEDVVALRARLAAVKQAKAHSAPPAEDGDSAHERRTRKSRGAGFRACQETEEAVYRALADERVALAQEYLRAKELSTRRKTPAHIRTGAVHAGLSGETERHESLKSSREASREMGTSALLARVLPKPPDLDSARSCAGRQASCAPHCSAASAACGVDNADATGPWILLSLALNQLLRGSLAATALGQKLVAAYVSAVVTESSDRLFASEGNGDGGRSRGRLQPDDTATFAALALKHLELLQERSLQQNPRKPSERNLDSHPGRGPGDYQEVSSARFLSAQDAASVYTAQECPPHAQEVCREQSASGCPPANERPGFWARLFRRLRTLPLIGASDANDEEQTDVDGSDTSEEENSDAESADEDAVYRRQAAERDVSRVALGGDDLRRTREARTLRLRSPSDAHDASRSPSSDSFHSIRSARADRDEVTGEAVVTRAEFDQLRGQIDTLQQDVGRCCGLLEEFKVHLLKTTCAQERLPELHNLSTMGTMSSALAAQVELAGDPSLGKYEEFDSVAFAAGGNTLPS</sequence>
<feature type="compositionally biased region" description="Basic and acidic residues" evidence="7">
    <location>
        <begin position="1418"/>
        <end position="1433"/>
    </location>
</feature>
<feature type="compositionally biased region" description="Acidic residues" evidence="7">
    <location>
        <begin position="1656"/>
        <end position="1683"/>
    </location>
</feature>
<dbReference type="InterPro" id="IPR001609">
    <property type="entry name" value="Myosin_head_motor_dom-like"/>
</dbReference>
<feature type="domain" description="Myosin motor" evidence="8">
    <location>
        <begin position="109"/>
        <end position="1011"/>
    </location>
</feature>
<dbReference type="InterPro" id="IPR000048">
    <property type="entry name" value="IQ_motif_EF-hand-BS"/>
</dbReference>
<dbReference type="InterPro" id="IPR027417">
    <property type="entry name" value="P-loop_NTPase"/>
</dbReference>
<dbReference type="SMART" id="SM00015">
    <property type="entry name" value="IQ"/>
    <property type="match status" value="2"/>
</dbReference>
<feature type="compositionally biased region" description="Basic and acidic residues" evidence="7">
    <location>
        <begin position="1107"/>
        <end position="1117"/>
    </location>
</feature>
<feature type="region of interest" description="Disordered" evidence="7">
    <location>
        <begin position="1337"/>
        <end position="1365"/>
    </location>
</feature>
<dbReference type="EMBL" id="LN714483">
    <property type="protein sequence ID" value="CEL67334.1"/>
    <property type="molecule type" value="Genomic_DNA"/>
</dbReference>
<keyword evidence="4 6" id="KW-0505">Motor protein</keyword>
<feature type="region of interest" description="Disordered" evidence="7">
    <location>
        <begin position="472"/>
        <end position="502"/>
    </location>
</feature>
<feature type="compositionally biased region" description="Basic and acidic residues" evidence="7">
    <location>
        <begin position="1710"/>
        <end position="1726"/>
    </location>
</feature>
<feature type="region of interest" description="Disordered" evidence="7">
    <location>
        <begin position="1"/>
        <end position="29"/>
    </location>
</feature>
<dbReference type="GO" id="GO:0051015">
    <property type="term" value="F:actin filament binding"/>
    <property type="evidence" value="ECO:0007669"/>
    <property type="project" value="TreeGrafter"/>
</dbReference>
<feature type="compositionally biased region" description="Acidic residues" evidence="7">
    <location>
        <begin position="484"/>
        <end position="495"/>
    </location>
</feature>
<dbReference type="CDD" id="cd00124">
    <property type="entry name" value="MYSc"/>
    <property type="match status" value="1"/>
</dbReference>
<dbReference type="GO" id="GO:0005524">
    <property type="term" value="F:ATP binding"/>
    <property type="evidence" value="ECO:0007669"/>
    <property type="project" value="UniProtKB-UniRule"/>
</dbReference>
<reference evidence="9" key="1">
    <citation type="journal article" date="2015" name="PLoS ONE">
        <title>Comprehensive Evaluation of Toxoplasma gondii VEG and Neospora caninum LIV Genomes with Tachyzoite Stage Transcriptome and Proteome Defines Novel Transcript Features.</title>
        <authorList>
            <person name="Ramaprasad A."/>
            <person name="Mourier T."/>
            <person name="Naeem R."/>
            <person name="Malas T.B."/>
            <person name="Moussa E."/>
            <person name="Panigrahi A."/>
            <person name="Vermont S.J."/>
            <person name="Otto T.D."/>
            <person name="Wastling J."/>
            <person name="Pain A."/>
        </authorList>
    </citation>
    <scope>NUCLEOTIDE SEQUENCE</scope>
    <source>
        <strain evidence="9">Liverpool</strain>
    </source>
</reference>
<evidence type="ECO:0000256" key="7">
    <source>
        <dbReference type="SAM" id="MobiDB-lite"/>
    </source>
</evidence>
<dbReference type="PROSITE" id="PS50096">
    <property type="entry name" value="IQ"/>
    <property type="match status" value="2"/>
</dbReference>
<dbReference type="PROSITE" id="PS51456">
    <property type="entry name" value="MYOSIN_MOTOR"/>
    <property type="match status" value="1"/>
</dbReference>
<feature type="region of interest" description="Disordered" evidence="7">
    <location>
        <begin position="1652"/>
        <end position="1690"/>
    </location>
</feature>
<dbReference type="Gene3D" id="3.40.850.10">
    <property type="entry name" value="Kinesin motor domain"/>
    <property type="match status" value="2"/>
</dbReference>
<feature type="region of interest" description="Disordered" evidence="7">
    <location>
        <begin position="1565"/>
        <end position="1591"/>
    </location>
</feature>
<dbReference type="Gene3D" id="1.20.58.530">
    <property type="match status" value="1"/>
</dbReference>
<keyword evidence="3 6" id="KW-0518">Myosin</keyword>
<dbReference type="Gene3D" id="6.20.240.20">
    <property type="match status" value="1"/>
</dbReference>
<gene>
    <name evidence="9" type="ORF">BN1204_031350</name>
</gene>
<dbReference type="SMART" id="SM00242">
    <property type="entry name" value="MYSc"/>
    <property type="match status" value="1"/>
</dbReference>
<dbReference type="Gene3D" id="1.20.5.190">
    <property type="match status" value="1"/>
</dbReference>
<comment type="similarity">
    <text evidence="6">Belongs to the TRAFAC class myosin-kinesin ATPase superfamily. Myosin family.</text>
</comment>
<evidence type="ECO:0000259" key="8">
    <source>
        <dbReference type="PROSITE" id="PS51456"/>
    </source>
</evidence>
<dbReference type="PANTHER" id="PTHR13140">
    <property type="entry name" value="MYOSIN"/>
    <property type="match status" value="1"/>
</dbReference>
<dbReference type="SUPFAM" id="SSF52540">
    <property type="entry name" value="P-loop containing nucleoside triphosphate hydrolases"/>
    <property type="match status" value="1"/>
</dbReference>
<dbReference type="GO" id="GO:0000146">
    <property type="term" value="F:microfilament motor activity"/>
    <property type="evidence" value="ECO:0007669"/>
    <property type="project" value="TreeGrafter"/>
</dbReference>
<keyword evidence="1 6" id="KW-0547">Nucleotide-binding</keyword>
<feature type="binding site" evidence="6">
    <location>
        <begin position="238"/>
        <end position="245"/>
    </location>
    <ligand>
        <name>ATP</name>
        <dbReference type="ChEBI" id="CHEBI:30616"/>
    </ligand>
</feature>
<name>A0A0F7UBR5_NEOCL</name>
<keyword evidence="5 6" id="KW-0009">Actin-binding</keyword>
<dbReference type="GO" id="GO:0007015">
    <property type="term" value="P:actin filament organization"/>
    <property type="evidence" value="ECO:0007669"/>
    <property type="project" value="TreeGrafter"/>
</dbReference>
<proteinExistence type="inferred from homology"/>
<evidence type="ECO:0000256" key="5">
    <source>
        <dbReference type="ARBA" id="ARBA00023203"/>
    </source>
</evidence>
<feature type="region of interest" description="Disordered" evidence="7">
    <location>
        <begin position="1063"/>
        <end position="1264"/>
    </location>
</feature>
<organism evidence="9">
    <name type="scientific">Neospora caninum (strain Liverpool)</name>
    <dbReference type="NCBI Taxonomy" id="572307"/>
    <lineage>
        <taxon>Eukaryota</taxon>
        <taxon>Sar</taxon>
        <taxon>Alveolata</taxon>
        <taxon>Apicomplexa</taxon>
        <taxon>Conoidasida</taxon>
        <taxon>Coccidia</taxon>
        <taxon>Eucoccidiorida</taxon>
        <taxon>Eimeriorina</taxon>
        <taxon>Sarcocystidae</taxon>
        <taxon>Neospora</taxon>
    </lineage>
</organism>
<feature type="region of interest" description="Disordered" evidence="7">
    <location>
        <begin position="1414"/>
        <end position="1433"/>
    </location>
</feature>
<dbReference type="Pfam" id="PF00063">
    <property type="entry name" value="Myosin_head"/>
    <property type="match status" value="2"/>
</dbReference>
<evidence type="ECO:0000256" key="6">
    <source>
        <dbReference type="PROSITE-ProRule" id="PRU00782"/>
    </source>
</evidence>
<dbReference type="InterPro" id="IPR036961">
    <property type="entry name" value="Kinesin_motor_dom_sf"/>
</dbReference>
<evidence type="ECO:0000256" key="2">
    <source>
        <dbReference type="ARBA" id="ARBA00022840"/>
    </source>
</evidence>
<keyword evidence="2 6" id="KW-0067">ATP-binding</keyword>
<feature type="compositionally biased region" description="Polar residues" evidence="7">
    <location>
        <begin position="1727"/>
        <end position="1736"/>
    </location>
</feature>
<feature type="compositionally biased region" description="Basic and acidic residues" evidence="7">
    <location>
        <begin position="1142"/>
        <end position="1165"/>
    </location>
</feature>
<feature type="region of interest" description="Disordered" evidence="7">
    <location>
        <begin position="1279"/>
        <end position="1313"/>
    </location>
</feature>
<feature type="region of interest" description="Actin-binding" evidence="6">
    <location>
        <begin position="850"/>
        <end position="872"/>
    </location>
</feature>
<dbReference type="PANTHER" id="PTHR13140:SF845">
    <property type="entry name" value="MYOSIN-LIKE PROTEIN"/>
    <property type="match status" value="1"/>
</dbReference>
<accession>A0A0F7UBR5</accession>
<dbReference type="GO" id="GO:0016020">
    <property type="term" value="C:membrane"/>
    <property type="evidence" value="ECO:0007669"/>
    <property type="project" value="TreeGrafter"/>
</dbReference>
<evidence type="ECO:0000256" key="4">
    <source>
        <dbReference type="ARBA" id="ARBA00023175"/>
    </source>
</evidence>